<dbReference type="OrthoDB" id="9859970at2"/>
<gene>
    <name evidence="1" type="ORF">OJF2_34320</name>
</gene>
<accession>A0A5B9W3R4</accession>
<proteinExistence type="predicted"/>
<dbReference type="RefSeq" id="WP_148594752.1">
    <property type="nucleotide sequence ID" value="NZ_CP042997.1"/>
</dbReference>
<evidence type="ECO:0000313" key="2">
    <source>
        <dbReference type="Proteomes" id="UP000324233"/>
    </source>
</evidence>
<reference evidence="1 2" key="1">
    <citation type="submission" date="2019-08" db="EMBL/GenBank/DDBJ databases">
        <title>Deep-cultivation of Planctomycetes and their phenomic and genomic characterization uncovers novel biology.</title>
        <authorList>
            <person name="Wiegand S."/>
            <person name="Jogler M."/>
            <person name="Boedeker C."/>
            <person name="Pinto D."/>
            <person name="Vollmers J."/>
            <person name="Rivas-Marin E."/>
            <person name="Kohn T."/>
            <person name="Peeters S.H."/>
            <person name="Heuer A."/>
            <person name="Rast P."/>
            <person name="Oberbeckmann S."/>
            <person name="Bunk B."/>
            <person name="Jeske O."/>
            <person name="Meyerdierks A."/>
            <person name="Storesund J.E."/>
            <person name="Kallscheuer N."/>
            <person name="Luecker S."/>
            <person name="Lage O.M."/>
            <person name="Pohl T."/>
            <person name="Merkel B.J."/>
            <person name="Hornburger P."/>
            <person name="Mueller R.-W."/>
            <person name="Bruemmer F."/>
            <person name="Labrenz M."/>
            <person name="Spormann A.M."/>
            <person name="Op den Camp H."/>
            <person name="Overmann J."/>
            <person name="Amann R."/>
            <person name="Jetten M.S.M."/>
            <person name="Mascher T."/>
            <person name="Medema M.H."/>
            <person name="Devos D.P."/>
            <person name="Kaster A.-K."/>
            <person name="Ovreas L."/>
            <person name="Rohde M."/>
            <person name="Galperin M.Y."/>
            <person name="Jogler C."/>
        </authorList>
    </citation>
    <scope>NUCLEOTIDE SEQUENCE [LARGE SCALE GENOMIC DNA]</scope>
    <source>
        <strain evidence="1 2">OJF2</strain>
    </source>
</reference>
<organism evidence="1 2">
    <name type="scientific">Aquisphaera giovannonii</name>
    <dbReference type="NCBI Taxonomy" id="406548"/>
    <lineage>
        <taxon>Bacteria</taxon>
        <taxon>Pseudomonadati</taxon>
        <taxon>Planctomycetota</taxon>
        <taxon>Planctomycetia</taxon>
        <taxon>Isosphaerales</taxon>
        <taxon>Isosphaeraceae</taxon>
        <taxon>Aquisphaera</taxon>
    </lineage>
</organism>
<name>A0A5B9W3R4_9BACT</name>
<protein>
    <submittedName>
        <fullName evidence="1">Uncharacterized protein</fullName>
    </submittedName>
</protein>
<dbReference type="Proteomes" id="UP000324233">
    <property type="component" value="Chromosome"/>
</dbReference>
<keyword evidence="2" id="KW-1185">Reference proteome</keyword>
<dbReference type="KEGG" id="agv:OJF2_34320"/>
<dbReference type="AlphaFoldDB" id="A0A5B9W3R4"/>
<dbReference type="EMBL" id="CP042997">
    <property type="protein sequence ID" value="QEH34887.1"/>
    <property type="molecule type" value="Genomic_DNA"/>
</dbReference>
<evidence type="ECO:0000313" key="1">
    <source>
        <dbReference type="EMBL" id="QEH34887.1"/>
    </source>
</evidence>
<sequence>MSDRLYTLRCGQGYFETGLDSGGQVLLGNTVREIVAHRFDMEGRFLGLERSRMDVDPPRLPGTTIYRTDGEYHRAVEAEMAAYKERIGFRPADIRVRAFESEEACIAELPGEYERYLESPDEVDPGEGEELVRAIAAWRAEGRFVLDWCVDYWISADGEVLAHG</sequence>